<comment type="caution">
    <text evidence="1">The sequence shown here is derived from an EMBL/GenBank/DDBJ whole genome shotgun (WGS) entry which is preliminary data.</text>
</comment>
<dbReference type="Proteomes" id="UP000789366">
    <property type="component" value="Unassembled WGS sequence"/>
</dbReference>
<accession>A0ACA9KXE2</accession>
<proteinExistence type="predicted"/>
<sequence>FLEECNIKSFRDNIGIYLTSLETIIKTENGRRREKAQQLYKQYKEAISKSSHEGSRPDRTLARKWESEHAHKQVHFHQPTFLDYGSVHGSIHGTVNGTITGGSFIVGSKREYEEDDFEYRIEPNQIKRTRSERQRTPEDQIRPSFFPLRVEQHETATLLNQINTIQELWARQQSQIKPQTVLVDVEESVLDDAEESVLEDNYYFIDKEEVKGYDFTEHEEMRNLNSENVSIRNTLLEILYQCRSKDLELGKTIMNSIFLNGIIDMTDAGVKQSVRSKLNKEQKSWLDRKLEKQAWDQTTVFKDYCIQFTEDKCDRVQIPTLVQKSYIVGYCLCEVNDSIMNSSECLEAPINPESNASSLERTYSIDTTIYIMNRLFRMHQDVLDWNWMEILTTVTKNQKIDSVLKVLKIKKENYQIIGIAEFLRGIKSPDTKDAENVKIEVENRRLKQIIEENFKHDAEFKSQIEKLEKSKADIVSKNAKLKTEVAKLRYDFEEIKSKGITTDSSKQLPIFLSAKNETISIFTKIENSNNTYKESNTSNSDIYQNSVTLTSSIETISLEEKKENEFLDSKHKEMLCDTAIGAKDQASKANQEEIMCWSLYDKDFEFQVLLETKINASTEETKSQVSNSSISANSETE</sequence>
<organism evidence="1 2">
    <name type="scientific">Cetraspora pellucida</name>
    <dbReference type="NCBI Taxonomy" id="1433469"/>
    <lineage>
        <taxon>Eukaryota</taxon>
        <taxon>Fungi</taxon>
        <taxon>Fungi incertae sedis</taxon>
        <taxon>Mucoromycota</taxon>
        <taxon>Glomeromycotina</taxon>
        <taxon>Glomeromycetes</taxon>
        <taxon>Diversisporales</taxon>
        <taxon>Gigasporaceae</taxon>
        <taxon>Cetraspora</taxon>
    </lineage>
</organism>
<gene>
    <name evidence="1" type="ORF">SPELUC_LOCUS2795</name>
</gene>
<feature type="non-terminal residue" evidence="1">
    <location>
        <position position="1"/>
    </location>
</feature>
<keyword evidence="2" id="KW-1185">Reference proteome</keyword>
<name>A0ACA9KXE2_9GLOM</name>
<evidence type="ECO:0000313" key="1">
    <source>
        <dbReference type="EMBL" id="CAG8496302.1"/>
    </source>
</evidence>
<protein>
    <submittedName>
        <fullName evidence="1">6969_t:CDS:1</fullName>
    </submittedName>
</protein>
<evidence type="ECO:0000313" key="2">
    <source>
        <dbReference type="Proteomes" id="UP000789366"/>
    </source>
</evidence>
<reference evidence="1" key="1">
    <citation type="submission" date="2021-06" db="EMBL/GenBank/DDBJ databases">
        <authorList>
            <person name="Kallberg Y."/>
            <person name="Tangrot J."/>
            <person name="Rosling A."/>
        </authorList>
    </citation>
    <scope>NUCLEOTIDE SEQUENCE</scope>
    <source>
        <strain evidence="1">28 12/20/2015</strain>
    </source>
</reference>
<dbReference type="EMBL" id="CAJVPW010001971">
    <property type="protein sequence ID" value="CAG8496302.1"/>
    <property type="molecule type" value="Genomic_DNA"/>
</dbReference>